<keyword evidence="2" id="KW-1185">Reference proteome</keyword>
<sequence>MRSVYFVYQDENAYERQSDGVEFCKIPEFYNDKIYFYCDEYSMFWDSIDKVGNPNYCCNFSLKGSIAPATLMEISNNNLISYIDTVKEYVIENNKLSKLTYIHIK</sequence>
<protein>
    <submittedName>
        <fullName evidence="1">Uncharacterized protein</fullName>
    </submittedName>
</protein>
<organism evidence="1 2">
    <name type="scientific">Providencia stuartii</name>
    <dbReference type="NCBI Taxonomy" id="588"/>
    <lineage>
        <taxon>Bacteria</taxon>
        <taxon>Pseudomonadati</taxon>
        <taxon>Pseudomonadota</taxon>
        <taxon>Gammaproteobacteria</taxon>
        <taxon>Enterobacterales</taxon>
        <taxon>Morganellaceae</taxon>
        <taxon>Providencia</taxon>
    </lineage>
</organism>
<proteinExistence type="predicted"/>
<dbReference type="Proteomes" id="UP000179588">
    <property type="component" value="Unassembled WGS sequence"/>
</dbReference>
<name>A0A1S1HRR6_PROST</name>
<reference evidence="1 2" key="1">
    <citation type="submission" date="2016-03" db="EMBL/GenBank/DDBJ databases">
        <title>Genome sequence of Providencia stuartii strain, isolated from the salivary glands of larval Lucilia sericata.</title>
        <authorList>
            <person name="Yuan Y."/>
            <person name="Zhang Y."/>
            <person name="Fu S."/>
            <person name="Crippen T.L."/>
            <person name="Visi D."/>
            <person name="Benbow M.E."/>
            <person name="Allen M."/>
            <person name="Tomberlin J.K."/>
            <person name="Sze S.-H."/>
            <person name="Tarone A.M."/>
        </authorList>
    </citation>
    <scope>NUCLEOTIDE SEQUENCE [LARGE SCALE GENOMIC DNA]</scope>
    <source>
        <strain evidence="1 2">Crippen</strain>
    </source>
</reference>
<gene>
    <name evidence="1" type="ORF">A3Q29_21585</name>
</gene>
<evidence type="ECO:0000313" key="1">
    <source>
        <dbReference type="EMBL" id="OHT23050.1"/>
    </source>
</evidence>
<evidence type="ECO:0000313" key="2">
    <source>
        <dbReference type="Proteomes" id="UP000179588"/>
    </source>
</evidence>
<comment type="caution">
    <text evidence="1">The sequence shown here is derived from an EMBL/GenBank/DDBJ whole genome shotgun (WGS) entry which is preliminary data.</text>
</comment>
<accession>A0A1S1HRR6</accession>
<dbReference type="AlphaFoldDB" id="A0A1S1HRR6"/>
<dbReference type="EMBL" id="LVIE01000200">
    <property type="protein sequence ID" value="OHT23050.1"/>
    <property type="molecule type" value="Genomic_DNA"/>
</dbReference>